<evidence type="ECO:0000256" key="5">
    <source>
        <dbReference type="SAM" id="Phobius"/>
    </source>
</evidence>
<gene>
    <name evidence="7" type="ORF">B0J12DRAFT_290870</name>
</gene>
<feature type="chain" id="PRO_5045128205" description="Galactose oxidase/kelch beta-propeller" evidence="6">
    <location>
        <begin position="31"/>
        <end position="580"/>
    </location>
</feature>
<keyword evidence="3 5" id="KW-1133">Transmembrane helix</keyword>
<name>A0ABQ8GNJ3_9PEZI</name>
<keyword evidence="4 5" id="KW-0472">Membrane</keyword>
<dbReference type="InterPro" id="IPR051694">
    <property type="entry name" value="Immunoregulatory_rcpt-like"/>
</dbReference>
<dbReference type="PANTHER" id="PTHR15549">
    <property type="entry name" value="PAIRED IMMUNOGLOBULIN-LIKE TYPE 2 RECEPTOR"/>
    <property type="match status" value="1"/>
</dbReference>
<dbReference type="Proteomes" id="UP000774617">
    <property type="component" value="Unassembled WGS sequence"/>
</dbReference>
<evidence type="ECO:0000313" key="8">
    <source>
        <dbReference type="Proteomes" id="UP000774617"/>
    </source>
</evidence>
<evidence type="ECO:0000256" key="4">
    <source>
        <dbReference type="ARBA" id="ARBA00023136"/>
    </source>
</evidence>
<accession>A0ABQ8GNJ3</accession>
<dbReference type="Gene3D" id="2.120.10.80">
    <property type="entry name" value="Kelch-type beta propeller"/>
    <property type="match status" value="1"/>
</dbReference>
<reference evidence="7 8" key="1">
    <citation type="journal article" date="2021" name="Nat. Commun.">
        <title>Genetic determinants of endophytism in the Arabidopsis root mycobiome.</title>
        <authorList>
            <person name="Mesny F."/>
            <person name="Miyauchi S."/>
            <person name="Thiergart T."/>
            <person name="Pickel B."/>
            <person name="Atanasova L."/>
            <person name="Karlsson M."/>
            <person name="Huettel B."/>
            <person name="Barry K.W."/>
            <person name="Haridas S."/>
            <person name="Chen C."/>
            <person name="Bauer D."/>
            <person name="Andreopoulos W."/>
            <person name="Pangilinan J."/>
            <person name="LaButti K."/>
            <person name="Riley R."/>
            <person name="Lipzen A."/>
            <person name="Clum A."/>
            <person name="Drula E."/>
            <person name="Henrissat B."/>
            <person name="Kohler A."/>
            <person name="Grigoriev I.V."/>
            <person name="Martin F.M."/>
            <person name="Hacquard S."/>
        </authorList>
    </citation>
    <scope>NUCLEOTIDE SEQUENCE [LARGE SCALE GENOMIC DNA]</scope>
    <source>
        <strain evidence="7 8">MPI-SDFR-AT-0080</strain>
    </source>
</reference>
<evidence type="ECO:0000313" key="7">
    <source>
        <dbReference type="EMBL" id="KAH7061333.1"/>
    </source>
</evidence>
<keyword evidence="8" id="KW-1185">Reference proteome</keyword>
<evidence type="ECO:0000256" key="3">
    <source>
        <dbReference type="ARBA" id="ARBA00022989"/>
    </source>
</evidence>
<proteinExistence type="predicted"/>
<organism evidence="7 8">
    <name type="scientific">Macrophomina phaseolina</name>
    <dbReference type="NCBI Taxonomy" id="35725"/>
    <lineage>
        <taxon>Eukaryota</taxon>
        <taxon>Fungi</taxon>
        <taxon>Dikarya</taxon>
        <taxon>Ascomycota</taxon>
        <taxon>Pezizomycotina</taxon>
        <taxon>Dothideomycetes</taxon>
        <taxon>Dothideomycetes incertae sedis</taxon>
        <taxon>Botryosphaeriales</taxon>
        <taxon>Botryosphaeriaceae</taxon>
        <taxon>Macrophomina</taxon>
    </lineage>
</organism>
<feature type="transmembrane region" description="Helical" evidence="5">
    <location>
        <begin position="481"/>
        <end position="503"/>
    </location>
</feature>
<keyword evidence="6" id="KW-0732">Signal</keyword>
<sequence length="580" mass="62468">MLFSLAKTSLARRTLNVVFFILSTPSLITAQVPDAADFIRRNNHGTVSVGNFVYIDGGLYSKYVDGEVWGPFPNTKTLAIDMRTSWTNKTVKITEISKGNSPVFFQPQYWPDESSDSFYSWSGGAPSGYPVSEKSLWKFTGDGKGGGSWARQSISDSDGEFKNLTRPVGGYSAVVDGVGYYVGGYATGSTDDINFEGSDMVPVPGVVSYNFSSGAWSNDSSSGWSQYGTGMRGQAAAVPFGNDGGLLVLLGGESGTRESVSNQRGYMDFSSVTIYDTANGSWYSQTTTGEAPSTRDEFCMAAAQGEHSTELLVFGGWTVATGLTHNDSYILSLPAFHWFKGPTDTSPRVGLSCHPVGSGRQVLVIGGQDNNNNTYRWENPDPWTQGLGIFDMTAMEWSDGYDADAGVYESPQVVKDWYADNSNAELEWSSDTVRALFSRTTTTNTSTSASGSATTASYVATSSAAVSPEDDTDSTKSSTGAIAGGVIGGIAGLALMGLAIFFWRRRKGQENFPGAAVFVDEMGGESKVELHGYSTRAELPTKVHERTELPGDWPRRAELPVKGQSWHERPVELPTIKAHR</sequence>
<protein>
    <recommendedName>
        <fullName evidence="9">Galactose oxidase/kelch beta-propeller</fullName>
    </recommendedName>
</protein>
<comment type="caution">
    <text evidence="7">The sequence shown here is derived from an EMBL/GenBank/DDBJ whole genome shotgun (WGS) entry which is preliminary data.</text>
</comment>
<evidence type="ECO:0000256" key="6">
    <source>
        <dbReference type="SAM" id="SignalP"/>
    </source>
</evidence>
<dbReference type="InterPro" id="IPR015915">
    <property type="entry name" value="Kelch-typ_b-propeller"/>
</dbReference>
<dbReference type="Pfam" id="PF24681">
    <property type="entry name" value="Kelch_KLHDC2_KLHL20_DRC7"/>
    <property type="match status" value="1"/>
</dbReference>
<comment type="subcellular location">
    <subcellularLocation>
        <location evidence="1">Membrane</location>
        <topology evidence="1">Single-pass membrane protein</topology>
    </subcellularLocation>
</comment>
<dbReference type="SUPFAM" id="SSF117281">
    <property type="entry name" value="Kelch motif"/>
    <property type="match status" value="1"/>
</dbReference>
<keyword evidence="2 5" id="KW-0812">Transmembrane</keyword>
<evidence type="ECO:0008006" key="9">
    <source>
        <dbReference type="Google" id="ProtNLM"/>
    </source>
</evidence>
<evidence type="ECO:0000256" key="1">
    <source>
        <dbReference type="ARBA" id="ARBA00004167"/>
    </source>
</evidence>
<dbReference type="Gene3D" id="1.20.5.510">
    <property type="entry name" value="Single helix bin"/>
    <property type="match status" value="1"/>
</dbReference>
<dbReference type="EMBL" id="JAGTJR010000004">
    <property type="protein sequence ID" value="KAH7061333.1"/>
    <property type="molecule type" value="Genomic_DNA"/>
</dbReference>
<feature type="signal peptide" evidence="6">
    <location>
        <begin position="1"/>
        <end position="30"/>
    </location>
</feature>
<evidence type="ECO:0000256" key="2">
    <source>
        <dbReference type="ARBA" id="ARBA00022692"/>
    </source>
</evidence>
<dbReference type="PANTHER" id="PTHR15549:SF26">
    <property type="entry name" value="AXIAL BUDDING PATTERN PROTEIN 2-RELATED"/>
    <property type="match status" value="1"/>
</dbReference>